<keyword evidence="3 5" id="KW-0378">Hydrolase</keyword>
<dbReference type="PRINTS" id="PR00723">
    <property type="entry name" value="SUBTILISIN"/>
</dbReference>
<evidence type="ECO:0000259" key="7">
    <source>
        <dbReference type="Pfam" id="PF00082"/>
    </source>
</evidence>
<dbReference type="InterPro" id="IPR000209">
    <property type="entry name" value="Peptidase_S8/S53_dom"/>
</dbReference>
<dbReference type="Gene3D" id="1.25.40.10">
    <property type="entry name" value="Tetratricopeptide repeat domain"/>
    <property type="match status" value="1"/>
</dbReference>
<gene>
    <name evidence="8" type="ORF">C7999DRAFT_36298</name>
</gene>
<dbReference type="Gene3D" id="3.40.50.200">
    <property type="entry name" value="Peptidase S8/S53 domain"/>
    <property type="match status" value="1"/>
</dbReference>
<evidence type="ECO:0000256" key="4">
    <source>
        <dbReference type="ARBA" id="ARBA00022825"/>
    </source>
</evidence>
<organism evidence="8 9">
    <name type="scientific">Corynascus novoguineensis</name>
    <dbReference type="NCBI Taxonomy" id="1126955"/>
    <lineage>
        <taxon>Eukaryota</taxon>
        <taxon>Fungi</taxon>
        <taxon>Dikarya</taxon>
        <taxon>Ascomycota</taxon>
        <taxon>Pezizomycotina</taxon>
        <taxon>Sordariomycetes</taxon>
        <taxon>Sordariomycetidae</taxon>
        <taxon>Sordariales</taxon>
        <taxon>Chaetomiaceae</taxon>
        <taxon>Corynascus</taxon>
    </lineage>
</organism>
<protein>
    <submittedName>
        <fullName evidence="8">Peptidase S8/S53 domain-containing protein</fullName>
    </submittedName>
</protein>
<accession>A0AAN7CJU1</accession>
<feature type="region of interest" description="Disordered" evidence="6">
    <location>
        <begin position="739"/>
        <end position="759"/>
    </location>
</feature>
<dbReference type="PROSITE" id="PS51892">
    <property type="entry name" value="SUBTILASE"/>
    <property type="match status" value="1"/>
</dbReference>
<evidence type="ECO:0000256" key="5">
    <source>
        <dbReference type="PROSITE-ProRule" id="PRU01240"/>
    </source>
</evidence>
<feature type="active site" description="Charge relay system" evidence="5">
    <location>
        <position position="523"/>
    </location>
</feature>
<reference evidence="8" key="2">
    <citation type="submission" date="2023-05" db="EMBL/GenBank/DDBJ databases">
        <authorList>
            <consortium name="Lawrence Berkeley National Laboratory"/>
            <person name="Steindorff A."/>
            <person name="Hensen N."/>
            <person name="Bonometti L."/>
            <person name="Westerberg I."/>
            <person name="Brannstrom I.O."/>
            <person name="Guillou S."/>
            <person name="Cros-Aarteil S."/>
            <person name="Calhoun S."/>
            <person name="Haridas S."/>
            <person name="Kuo A."/>
            <person name="Mondo S."/>
            <person name="Pangilinan J."/>
            <person name="Riley R."/>
            <person name="Labutti K."/>
            <person name="Andreopoulos B."/>
            <person name="Lipzen A."/>
            <person name="Chen C."/>
            <person name="Yanf M."/>
            <person name="Daum C."/>
            <person name="Ng V."/>
            <person name="Clum A."/>
            <person name="Ohm R."/>
            <person name="Martin F."/>
            <person name="Silar P."/>
            <person name="Natvig D."/>
            <person name="Lalanne C."/>
            <person name="Gautier V."/>
            <person name="Ament-Velasquez S.L."/>
            <person name="Kruys A."/>
            <person name="Hutchinson M.I."/>
            <person name="Powell A.J."/>
            <person name="Barry K."/>
            <person name="Miller A.N."/>
            <person name="Grigoriev I.V."/>
            <person name="Debuchy R."/>
            <person name="Gladieux P."/>
            <person name="Thoren M.H."/>
            <person name="Johannesson H."/>
        </authorList>
    </citation>
    <scope>NUCLEOTIDE SEQUENCE</scope>
    <source>
        <strain evidence="8">CBS 359.72</strain>
    </source>
</reference>
<feature type="compositionally biased region" description="Basic and acidic residues" evidence="6">
    <location>
        <begin position="275"/>
        <end position="306"/>
    </location>
</feature>
<dbReference type="PROSITE" id="PS00138">
    <property type="entry name" value="SUBTILASE_SER"/>
    <property type="match status" value="1"/>
</dbReference>
<feature type="region of interest" description="Disordered" evidence="6">
    <location>
        <begin position="275"/>
        <end position="464"/>
    </location>
</feature>
<evidence type="ECO:0000313" key="9">
    <source>
        <dbReference type="Proteomes" id="UP001303647"/>
    </source>
</evidence>
<dbReference type="InterPro" id="IPR015500">
    <property type="entry name" value="Peptidase_S8_subtilisin-rel"/>
</dbReference>
<dbReference type="InterPro" id="IPR036852">
    <property type="entry name" value="Peptidase_S8/S53_dom_sf"/>
</dbReference>
<feature type="active site" description="Charge relay system" evidence="5">
    <location>
        <position position="762"/>
    </location>
</feature>
<dbReference type="CDD" id="cd00306">
    <property type="entry name" value="Peptidases_S8_S53"/>
    <property type="match status" value="1"/>
</dbReference>
<sequence length="855" mass="93755">MPENEIGIRRLNYDIPREYSNGFKICQNRQRQAEEAIGRGHLSLATDLLKNNLMWCKRHLSTDPIHPMTLWHLTKIGIQLVSVREFKEAITYLTEAYNIWDELDPQHKDDNALITVSHYAQALAGDGHMDLAAGKFETLWRAYERVLGPEAETTLKAGHQAAQCFFHAAVNDKRRTVSEEEKAKLLTTAQRIYKVVLDTWESIKPATSLDVIETRAGLATNYAMREEYQVAESLFKRCLDDLNAVVRDVGQRTKEREIEGLCRAWIKSFGDLTRRREQQKKRNEGPCKVERTPGEEQRNGSSREIKSTQNETARGEEVRTERSRTRGTPPKIGSEEGQASDPTSSGSVAQTPPHGSQQTKRASPQSADGFPENPPNRKRPSPSPDSLEKPPDQEHCDSSSTSPNPEPGGWDLATLGEDVLDEQSNGTSAKLPEASELTTEAEVDDSISISQGVDSGPNTSGLEPVNPIQIPPAVRGSICDATPQLVNDASVDMWFADIERINEEIFQPYRRQACKRVKVGILDTGIDMKNAVFQREEVRSRIKKRVDFCDPNGKESCRDRCGHGTHCTALINRIAPAADIYVGRVAVDFDSGLDENVVAKAICVALGYKGPGEASQNWDVDILSLPLGFQHFSEAIDVALRSSASRGKIVLAAASNNGTLRTMAYPAWDPNVIPINSANARGQPSDFNPLAMPGKTLTFLGENVPSAWITTNTRATTTSTTTTTTTTATTDLAARSELDDKNNNNNLEAANPETTRRMSGTSVATPIAAGLVALLFELTTIQVGDDEAAAQATLRAVLPTIRRQVGLQWLLAGRAVKTGDFHNVVPRALLNPDLTVGENAAVIKGVLASCFGFRT</sequence>
<dbReference type="InterPro" id="IPR050131">
    <property type="entry name" value="Peptidase_S8_subtilisin-like"/>
</dbReference>
<dbReference type="Proteomes" id="UP001303647">
    <property type="component" value="Unassembled WGS sequence"/>
</dbReference>
<keyword evidence="2 5" id="KW-0645">Protease</keyword>
<dbReference type="SUPFAM" id="SSF48452">
    <property type="entry name" value="TPR-like"/>
    <property type="match status" value="1"/>
</dbReference>
<dbReference type="PANTHER" id="PTHR43806:SF11">
    <property type="entry name" value="CEREVISIN-RELATED"/>
    <property type="match status" value="1"/>
</dbReference>
<comment type="caution">
    <text evidence="8">The sequence shown here is derived from an EMBL/GenBank/DDBJ whole genome shotgun (WGS) entry which is preliminary data.</text>
</comment>
<reference evidence="8" key="1">
    <citation type="journal article" date="2023" name="Mol. Phylogenet. Evol.">
        <title>Genome-scale phylogeny and comparative genomics of the fungal order Sordariales.</title>
        <authorList>
            <person name="Hensen N."/>
            <person name="Bonometti L."/>
            <person name="Westerberg I."/>
            <person name="Brannstrom I.O."/>
            <person name="Guillou S."/>
            <person name="Cros-Aarteil S."/>
            <person name="Calhoun S."/>
            <person name="Haridas S."/>
            <person name="Kuo A."/>
            <person name="Mondo S."/>
            <person name="Pangilinan J."/>
            <person name="Riley R."/>
            <person name="LaButti K."/>
            <person name="Andreopoulos B."/>
            <person name="Lipzen A."/>
            <person name="Chen C."/>
            <person name="Yan M."/>
            <person name="Daum C."/>
            <person name="Ng V."/>
            <person name="Clum A."/>
            <person name="Steindorff A."/>
            <person name="Ohm R.A."/>
            <person name="Martin F."/>
            <person name="Silar P."/>
            <person name="Natvig D.O."/>
            <person name="Lalanne C."/>
            <person name="Gautier V."/>
            <person name="Ament-Velasquez S.L."/>
            <person name="Kruys A."/>
            <person name="Hutchinson M.I."/>
            <person name="Powell A.J."/>
            <person name="Barry K."/>
            <person name="Miller A.N."/>
            <person name="Grigoriev I.V."/>
            <person name="Debuchy R."/>
            <person name="Gladieux P."/>
            <person name="Hiltunen Thoren M."/>
            <person name="Johannesson H."/>
        </authorList>
    </citation>
    <scope>NUCLEOTIDE SEQUENCE</scope>
    <source>
        <strain evidence="8">CBS 359.72</strain>
    </source>
</reference>
<evidence type="ECO:0000313" key="8">
    <source>
        <dbReference type="EMBL" id="KAK4243375.1"/>
    </source>
</evidence>
<proteinExistence type="inferred from homology"/>
<feature type="compositionally biased region" description="Basic and acidic residues" evidence="6">
    <location>
        <begin position="313"/>
        <end position="324"/>
    </location>
</feature>
<evidence type="ECO:0000256" key="6">
    <source>
        <dbReference type="SAM" id="MobiDB-lite"/>
    </source>
</evidence>
<dbReference type="InterPro" id="IPR011990">
    <property type="entry name" value="TPR-like_helical_dom_sf"/>
</dbReference>
<dbReference type="GO" id="GO:0006508">
    <property type="term" value="P:proteolysis"/>
    <property type="evidence" value="ECO:0007669"/>
    <property type="project" value="UniProtKB-KW"/>
</dbReference>
<dbReference type="Pfam" id="PF00082">
    <property type="entry name" value="Peptidase_S8"/>
    <property type="match status" value="1"/>
</dbReference>
<feature type="compositionally biased region" description="Polar residues" evidence="6">
    <location>
        <begin position="340"/>
        <end position="366"/>
    </location>
</feature>
<feature type="compositionally biased region" description="Polar residues" evidence="6">
    <location>
        <begin position="447"/>
        <end position="461"/>
    </location>
</feature>
<name>A0AAN7CJU1_9PEZI</name>
<feature type="active site" description="Charge relay system" evidence="5">
    <location>
        <position position="563"/>
    </location>
</feature>
<comment type="similarity">
    <text evidence="1 5">Belongs to the peptidase S8 family.</text>
</comment>
<evidence type="ECO:0000256" key="2">
    <source>
        <dbReference type="ARBA" id="ARBA00022670"/>
    </source>
</evidence>
<dbReference type="GO" id="GO:0004252">
    <property type="term" value="F:serine-type endopeptidase activity"/>
    <property type="evidence" value="ECO:0007669"/>
    <property type="project" value="UniProtKB-UniRule"/>
</dbReference>
<dbReference type="InterPro" id="IPR023828">
    <property type="entry name" value="Peptidase_S8_Ser-AS"/>
</dbReference>
<feature type="compositionally biased region" description="Basic and acidic residues" evidence="6">
    <location>
        <begin position="386"/>
        <end position="397"/>
    </location>
</feature>
<dbReference type="AlphaFoldDB" id="A0AAN7CJU1"/>
<dbReference type="SUPFAM" id="SSF52743">
    <property type="entry name" value="Subtilisin-like"/>
    <property type="match status" value="1"/>
</dbReference>
<evidence type="ECO:0000256" key="1">
    <source>
        <dbReference type="ARBA" id="ARBA00011073"/>
    </source>
</evidence>
<dbReference type="EMBL" id="MU857824">
    <property type="protein sequence ID" value="KAK4243375.1"/>
    <property type="molecule type" value="Genomic_DNA"/>
</dbReference>
<dbReference type="PANTHER" id="PTHR43806">
    <property type="entry name" value="PEPTIDASE S8"/>
    <property type="match status" value="1"/>
</dbReference>
<evidence type="ECO:0000256" key="3">
    <source>
        <dbReference type="ARBA" id="ARBA00022801"/>
    </source>
</evidence>
<keyword evidence="9" id="KW-1185">Reference proteome</keyword>
<feature type="domain" description="Peptidase S8/S53" evidence="7">
    <location>
        <begin position="515"/>
        <end position="781"/>
    </location>
</feature>
<keyword evidence="4 5" id="KW-0720">Serine protease</keyword>